<evidence type="ECO:0000256" key="1">
    <source>
        <dbReference type="ARBA" id="ARBA00009995"/>
    </source>
</evidence>
<dbReference type="EMBL" id="CAQQ02112301">
    <property type="status" value="NOT_ANNOTATED_CDS"/>
    <property type="molecule type" value="Genomic_DNA"/>
</dbReference>
<dbReference type="EMBL" id="CAQQ02112302">
    <property type="status" value="NOT_ANNOTATED_CDS"/>
    <property type="molecule type" value="Genomic_DNA"/>
</dbReference>
<dbReference type="HOGENOM" id="CLU_1564649_0_0_1"/>
<protein>
    <recommendedName>
        <fullName evidence="6">UDP-glycosyltransferase</fullName>
    </recommendedName>
</protein>
<dbReference type="FunFam" id="3.40.50.2000:FF:000144">
    <property type="entry name" value="UDP-glucuronosyltransferase"/>
    <property type="match status" value="1"/>
</dbReference>
<keyword evidence="3" id="KW-0808">Transferase</keyword>
<proteinExistence type="inferred from homology"/>
<comment type="similarity">
    <text evidence="1">Belongs to the UDP-glycosyltransferase family.</text>
</comment>
<dbReference type="Pfam" id="PF00201">
    <property type="entry name" value="UDPGT"/>
    <property type="match status" value="1"/>
</dbReference>
<accession>T1GS16</accession>
<dbReference type="AlphaFoldDB" id="T1GS16"/>
<reference evidence="4" key="2">
    <citation type="submission" date="2015-06" db="UniProtKB">
        <authorList>
            <consortium name="EnsemblMetazoa"/>
        </authorList>
    </citation>
    <scope>IDENTIFICATION</scope>
</reference>
<evidence type="ECO:0000313" key="5">
    <source>
        <dbReference type="Proteomes" id="UP000015102"/>
    </source>
</evidence>
<evidence type="ECO:0000313" key="4">
    <source>
        <dbReference type="EnsemblMetazoa" id="MESCA006463-PA"/>
    </source>
</evidence>
<reference evidence="5" key="1">
    <citation type="submission" date="2013-02" db="EMBL/GenBank/DDBJ databases">
        <authorList>
            <person name="Hughes D."/>
        </authorList>
    </citation>
    <scope>NUCLEOTIDE SEQUENCE</scope>
    <source>
        <strain>Durham</strain>
        <strain evidence="5">NC isolate 2 -- Noor lab</strain>
    </source>
</reference>
<evidence type="ECO:0000256" key="3">
    <source>
        <dbReference type="ARBA" id="ARBA00022679"/>
    </source>
</evidence>
<dbReference type="SUPFAM" id="SSF53756">
    <property type="entry name" value="UDP-Glycosyltransferase/glycogen phosphorylase"/>
    <property type="match status" value="1"/>
</dbReference>
<keyword evidence="2" id="KW-0328">Glycosyltransferase</keyword>
<dbReference type="Proteomes" id="UP000015102">
    <property type="component" value="Unassembled WGS sequence"/>
</dbReference>
<sequence>MRGLAEAGHDVTVISHFPDKSPPAHYKDLVLPSANTLMNTVDLQHFIKQQSFYSHISEFFLLLEWGIDHCNATLKSKALLSVLKDRHKVKYDVIITEQFNSDCMMGVAHVLQAPVIALSSCAIMPWYYDRYSIPMNPSYNPALFFGQSENMNFLERLGNWITHHSFNIMYK</sequence>
<dbReference type="STRING" id="36166.T1GS16"/>
<dbReference type="EnsemblMetazoa" id="MESCA006463-RA">
    <property type="protein sequence ID" value="MESCA006463-PA"/>
    <property type="gene ID" value="MESCA006463"/>
</dbReference>
<evidence type="ECO:0000256" key="2">
    <source>
        <dbReference type="ARBA" id="ARBA00022676"/>
    </source>
</evidence>
<dbReference type="OMA" id="FYSHISE"/>
<keyword evidence="5" id="KW-1185">Reference proteome</keyword>
<organism evidence="4 5">
    <name type="scientific">Megaselia scalaris</name>
    <name type="common">Humpbacked fly</name>
    <name type="synonym">Phora scalaris</name>
    <dbReference type="NCBI Taxonomy" id="36166"/>
    <lineage>
        <taxon>Eukaryota</taxon>
        <taxon>Metazoa</taxon>
        <taxon>Ecdysozoa</taxon>
        <taxon>Arthropoda</taxon>
        <taxon>Hexapoda</taxon>
        <taxon>Insecta</taxon>
        <taxon>Pterygota</taxon>
        <taxon>Neoptera</taxon>
        <taxon>Endopterygota</taxon>
        <taxon>Diptera</taxon>
        <taxon>Brachycera</taxon>
        <taxon>Muscomorpha</taxon>
        <taxon>Platypezoidea</taxon>
        <taxon>Phoridae</taxon>
        <taxon>Megaseliini</taxon>
        <taxon>Megaselia</taxon>
    </lineage>
</organism>
<dbReference type="PANTHER" id="PTHR48043:SF114">
    <property type="entry name" value="IP04436P-RELATED"/>
    <property type="match status" value="1"/>
</dbReference>
<evidence type="ECO:0008006" key="6">
    <source>
        <dbReference type="Google" id="ProtNLM"/>
    </source>
</evidence>
<dbReference type="Gene3D" id="3.40.50.2000">
    <property type="entry name" value="Glycogen Phosphorylase B"/>
    <property type="match status" value="1"/>
</dbReference>
<dbReference type="GO" id="GO:0008194">
    <property type="term" value="F:UDP-glycosyltransferase activity"/>
    <property type="evidence" value="ECO:0007669"/>
    <property type="project" value="InterPro"/>
</dbReference>
<dbReference type="PANTHER" id="PTHR48043">
    <property type="entry name" value="EG:EG0003.4 PROTEIN-RELATED"/>
    <property type="match status" value="1"/>
</dbReference>
<dbReference type="EMBL" id="CAQQ02112300">
    <property type="status" value="NOT_ANNOTATED_CDS"/>
    <property type="molecule type" value="Genomic_DNA"/>
</dbReference>
<name>T1GS16_MEGSC</name>
<dbReference type="InterPro" id="IPR050271">
    <property type="entry name" value="UDP-glycosyltransferase"/>
</dbReference>
<dbReference type="InterPro" id="IPR002213">
    <property type="entry name" value="UDP_glucos_trans"/>
</dbReference>